<reference evidence="6 7" key="1">
    <citation type="submission" date="2016-10" db="EMBL/GenBank/DDBJ databases">
        <authorList>
            <person name="de Groot N.N."/>
        </authorList>
    </citation>
    <scope>NUCLEOTIDE SEQUENCE [LARGE SCALE GENOMIC DNA]</scope>
    <source>
        <strain evidence="6 7">CGMCC 4.2023</strain>
    </source>
</reference>
<dbReference type="Pfam" id="PF00550">
    <property type="entry name" value="PP-binding"/>
    <property type="match status" value="1"/>
</dbReference>
<keyword evidence="2" id="KW-0596">Phosphopantetheine</keyword>
<dbReference type="PROSITE" id="PS00455">
    <property type="entry name" value="AMP_BINDING"/>
    <property type="match status" value="1"/>
</dbReference>
<dbReference type="AlphaFoldDB" id="A0A1H6EB99"/>
<dbReference type="GO" id="GO:0008610">
    <property type="term" value="P:lipid biosynthetic process"/>
    <property type="evidence" value="ECO:0007669"/>
    <property type="project" value="UniProtKB-ARBA"/>
</dbReference>
<dbReference type="SUPFAM" id="SSF52777">
    <property type="entry name" value="CoA-dependent acyltransferases"/>
    <property type="match status" value="2"/>
</dbReference>
<evidence type="ECO:0000256" key="2">
    <source>
        <dbReference type="ARBA" id="ARBA00022450"/>
    </source>
</evidence>
<dbReference type="NCBIfam" id="TIGR01733">
    <property type="entry name" value="AA-adenyl-dom"/>
    <property type="match status" value="1"/>
</dbReference>
<evidence type="ECO:0000259" key="5">
    <source>
        <dbReference type="PROSITE" id="PS50075"/>
    </source>
</evidence>
<evidence type="ECO:0000256" key="4">
    <source>
        <dbReference type="SAM" id="MobiDB-lite"/>
    </source>
</evidence>
<dbReference type="InterPro" id="IPR023213">
    <property type="entry name" value="CAT-like_dom_sf"/>
</dbReference>
<dbReference type="GO" id="GO:0031177">
    <property type="term" value="F:phosphopantetheine binding"/>
    <property type="evidence" value="ECO:0007669"/>
    <property type="project" value="InterPro"/>
</dbReference>
<dbReference type="PANTHER" id="PTHR45527">
    <property type="entry name" value="NONRIBOSOMAL PEPTIDE SYNTHETASE"/>
    <property type="match status" value="1"/>
</dbReference>
<dbReference type="Gene3D" id="3.40.50.12780">
    <property type="entry name" value="N-terminal domain of ligase-like"/>
    <property type="match status" value="1"/>
</dbReference>
<dbReference type="Gene3D" id="3.30.300.30">
    <property type="match status" value="1"/>
</dbReference>
<name>A0A1H6EB99_9ACTN</name>
<dbReference type="GO" id="GO:0005737">
    <property type="term" value="C:cytoplasm"/>
    <property type="evidence" value="ECO:0007669"/>
    <property type="project" value="TreeGrafter"/>
</dbReference>
<dbReference type="InterPro" id="IPR001242">
    <property type="entry name" value="Condensation_dom"/>
</dbReference>
<dbReference type="InterPro" id="IPR009081">
    <property type="entry name" value="PP-bd_ACP"/>
</dbReference>
<gene>
    <name evidence="6" type="ORF">SAMN05216223_12976</name>
</gene>
<organism evidence="6 7">
    <name type="scientific">Actinacidiphila yanglinensis</name>
    <dbReference type="NCBI Taxonomy" id="310779"/>
    <lineage>
        <taxon>Bacteria</taxon>
        <taxon>Bacillati</taxon>
        <taxon>Actinomycetota</taxon>
        <taxon>Actinomycetes</taxon>
        <taxon>Kitasatosporales</taxon>
        <taxon>Streptomycetaceae</taxon>
        <taxon>Actinacidiphila</taxon>
    </lineage>
</organism>
<dbReference type="Gene3D" id="3.30.559.10">
    <property type="entry name" value="Chloramphenicol acetyltransferase-like domain"/>
    <property type="match status" value="1"/>
</dbReference>
<dbReference type="PROSITE" id="PS50075">
    <property type="entry name" value="CARRIER"/>
    <property type="match status" value="1"/>
</dbReference>
<dbReference type="GO" id="GO:0017000">
    <property type="term" value="P:antibiotic biosynthetic process"/>
    <property type="evidence" value="ECO:0007669"/>
    <property type="project" value="UniProtKB-ARBA"/>
</dbReference>
<evidence type="ECO:0000256" key="1">
    <source>
        <dbReference type="ARBA" id="ARBA00001957"/>
    </source>
</evidence>
<dbReference type="Pfam" id="PF00501">
    <property type="entry name" value="AMP-binding"/>
    <property type="match status" value="1"/>
</dbReference>
<dbReference type="InterPro" id="IPR045851">
    <property type="entry name" value="AMP-bd_C_sf"/>
</dbReference>
<protein>
    <submittedName>
        <fullName evidence="6">Amino acid adenylation domain-containing protein</fullName>
    </submittedName>
</protein>
<dbReference type="CDD" id="cd05930">
    <property type="entry name" value="A_NRPS"/>
    <property type="match status" value="1"/>
</dbReference>
<dbReference type="InterPro" id="IPR042099">
    <property type="entry name" value="ANL_N_sf"/>
</dbReference>
<accession>A0A1H6EB99</accession>
<dbReference type="Pfam" id="PF00668">
    <property type="entry name" value="Condensation"/>
    <property type="match status" value="1"/>
</dbReference>
<dbReference type="SUPFAM" id="SSF47336">
    <property type="entry name" value="ACP-like"/>
    <property type="match status" value="1"/>
</dbReference>
<dbReference type="CDD" id="cd19531">
    <property type="entry name" value="LCL_NRPS-like"/>
    <property type="match status" value="1"/>
</dbReference>
<dbReference type="GO" id="GO:0044550">
    <property type="term" value="P:secondary metabolite biosynthetic process"/>
    <property type="evidence" value="ECO:0007669"/>
    <property type="project" value="TreeGrafter"/>
</dbReference>
<dbReference type="Gene3D" id="3.30.559.30">
    <property type="entry name" value="Nonribosomal peptide synthetase, condensation domain"/>
    <property type="match status" value="1"/>
</dbReference>
<dbReference type="InterPro" id="IPR010071">
    <property type="entry name" value="AA_adenyl_dom"/>
</dbReference>
<comment type="cofactor">
    <cofactor evidence="1">
        <name>pantetheine 4'-phosphate</name>
        <dbReference type="ChEBI" id="CHEBI:47942"/>
    </cofactor>
</comment>
<sequence>MTDRPAATTAPMTPEQRRLWYLDQYEETGAVHLINQGWWLTGPLDEAALDSALTVLVRRHELLRSVCVPTPDGARLLIRPAPDSVLAAEEPSSPDAVAARRAALAGTPLSLTDGPLFTAHLLREDTGRALLLLRVHHLVADGWSIEVLTRELSILYTPGAPADPGALEPLPLAAADVPAALRSAADSDGESAQEAAAYWRDTLRGAPEALDLPYDHPRPARPTYAGDRSRLLWPPGTAERLKAVAAQQGATFFVALYSVLAGFLSRIADQDDLVIGVPVADRPGEEFEPLVGFFVNTLPVRIGTDGDPALGELVARAADSFFEGCVHRGLPFDGIVRAAAPPRVPGRTPLFQVLCVLQNTLGAELELAGAEAGKHRVDQMAAAFDLTVEFWQEADGRLAAMVEYATELFTLEHGRRLSDRLAVFLAAWASDPGLRLGEVPLLLPGEEDATSAGGPAGTDVPGDVVEDIVARLDAPPDRVAARSSGRMLTGRQLLDRVGELRNALSAAGVVPGSRVGVRLPRGTDTVAALLAVLTLDAVYVPLDARLPAERLRMIESAARLRAVLTPAGAEPVRTPSVEPVRAGSRDPAPPGPVDGRGDRDAYVFFTSGSSGTPKGVLVGRKALTNLVREWARFTGLGPGDSVAAATATTFDVSLPELLAPLLAGCTVEVADDRAAEDPTLLAELVAHTGVTVLQATPSVWRLLLDHLTVRPRVALAGGEALPRDLKDRLLTAADTVFNVYGPTETTVWSTVWRCAPGPVTVGTALARTELHVVDRHLRPMPPGCRGELLIGGVGLARGYLGHDDLTARQFVVHDFGYGPRRWYRTGDIASRDEDGRVRLHGRRDAQIKLRGHRVEPGEIEARARQCPGVAQCAVVPFDRNGQSGLAAFLVGPPGTAPDPAQVRAHLSSVLPAYMVPALLLSVPELPRLSSGKTDTRALLTEVEAHLAESPEAGRPADDGPEDCPVTEAVLLALQAVLRKPVAPHTSFFDQGGDSLGAARALALLRKALDIPLHMSDFVAAPSVRQLADVIRSRPGATDAARAAVAAVSGPQGATGGGLARGLLSEEVAP</sequence>
<dbReference type="InterPro" id="IPR020806">
    <property type="entry name" value="PKS_PP-bd"/>
</dbReference>
<keyword evidence="3" id="KW-0597">Phosphoprotein</keyword>
<dbReference type="InterPro" id="IPR036736">
    <property type="entry name" value="ACP-like_sf"/>
</dbReference>
<dbReference type="GO" id="GO:0043041">
    <property type="term" value="P:amino acid activation for nonribosomal peptide biosynthetic process"/>
    <property type="evidence" value="ECO:0007669"/>
    <property type="project" value="TreeGrafter"/>
</dbReference>
<dbReference type="InterPro" id="IPR000873">
    <property type="entry name" value="AMP-dep_synth/lig_dom"/>
</dbReference>
<keyword evidence="7" id="KW-1185">Reference proteome</keyword>
<proteinExistence type="predicted"/>
<dbReference type="Proteomes" id="UP000236754">
    <property type="component" value="Unassembled WGS sequence"/>
</dbReference>
<dbReference type="InterPro" id="IPR025110">
    <property type="entry name" value="AMP-bd_C"/>
</dbReference>
<dbReference type="SUPFAM" id="SSF56801">
    <property type="entry name" value="Acetyl-CoA synthetase-like"/>
    <property type="match status" value="1"/>
</dbReference>
<feature type="region of interest" description="Disordered" evidence="4">
    <location>
        <begin position="570"/>
        <end position="597"/>
    </location>
</feature>
<dbReference type="Gene3D" id="1.10.1200.10">
    <property type="entry name" value="ACP-like"/>
    <property type="match status" value="1"/>
</dbReference>
<dbReference type="GO" id="GO:0003824">
    <property type="term" value="F:catalytic activity"/>
    <property type="evidence" value="ECO:0007669"/>
    <property type="project" value="InterPro"/>
</dbReference>
<dbReference type="InterPro" id="IPR020845">
    <property type="entry name" value="AMP-binding_CS"/>
</dbReference>
<evidence type="ECO:0000313" key="6">
    <source>
        <dbReference type="EMBL" id="SEG94204.1"/>
    </source>
</evidence>
<feature type="domain" description="Carrier" evidence="5">
    <location>
        <begin position="960"/>
        <end position="1034"/>
    </location>
</feature>
<evidence type="ECO:0000313" key="7">
    <source>
        <dbReference type="Proteomes" id="UP000236754"/>
    </source>
</evidence>
<dbReference type="EMBL" id="FNVU01000029">
    <property type="protein sequence ID" value="SEG94204.1"/>
    <property type="molecule type" value="Genomic_DNA"/>
</dbReference>
<dbReference type="PANTHER" id="PTHR45527:SF1">
    <property type="entry name" value="FATTY ACID SYNTHASE"/>
    <property type="match status" value="1"/>
</dbReference>
<dbReference type="SMART" id="SM00823">
    <property type="entry name" value="PKS_PP"/>
    <property type="match status" value="1"/>
</dbReference>
<dbReference type="OrthoDB" id="2472181at2"/>
<dbReference type="RefSeq" id="WP_103890732.1">
    <property type="nucleotide sequence ID" value="NZ_FNVU01000029.1"/>
</dbReference>
<dbReference type="Pfam" id="PF13193">
    <property type="entry name" value="AMP-binding_C"/>
    <property type="match status" value="1"/>
</dbReference>
<evidence type="ECO:0000256" key="3">
    <source>
        <dbReference type="ARBA" id="ARBA00022553"/>
    </source>
</evidence>